<keyword evidence="3" id="KW-1185">Reference proteome</keyword>
<feature type="compositionally biased region" description="Low complexity" evidence="1">
    <location>
        <begin position="175"/>
        <end position="189"/>
    </location>
</feature>
<sequence>MPATIALKHARKKMVLEIAWRNSGRRDPRVYVSSIPAASSFEAVTKLSSTSGARTPYAPRSRFIPATSRWSSRLPSVTRRSVSVPSTSRTDASPMAMTQNPVPNPVACATSASTTKAAEDTVRWMVIRLMSSPHSTLRVARRLQCSVARSWATTAGDGAEGVDDGERADTGDGVEGVAGAAVSPSGTSARMRGGSARGSTLTGSRSASSSAR</sequence>
<evidence type="ECO:0000256" key="1">
    <source>
        <dbReference type="SAM" id="MobiDB-lite"/>
    </source>
</evidence>
<evidence type="ECO:0000313" key="3">
    <source>
        <dbReference type="Proteomes" id="UP001202922"/>
    </source>
</evidence>
<feature type="compositionally biased region" description="Low complexity" evidence="1">
    <location>
        <begin position="81"/>
        <end position="90"/>
    </location>
</feature>
<proteinExistence type="predicted"/>
<comment type="caution">
    <text evidence="2">The sequence shown here is derived from an EMBL/GenBank/DDBJ whole genome shotgun (WGS) entry which is preliminary data.</text>
</comment>
<dbReference type="EMBL" id="JAKZBV010000001">
    <property type="protein sequence ID" value="MCH6469199.1"/>
    <property type="molecule type" value="Genomic_DNA"/>
</dbReference>
<protein>
    <submittedName>
        <fullName evidence="2">Uncharacterized protein</fullName>
    </submittedName>
</protein>
<dbReference type="RefSeq" id="WP_241051527.1">
    <property type="nucleotide sequence ID" value="NZ_JAKZBV010000001.1"/>
</dbReference>
<dbReference type="Proteomes" id="UP001202922">
    <property type="component" value="Unassembled WGS sequence"/>
</dbReference>
<accession>A0ABS9TXQ5</accession>
<reference evidence="2 3" key="1">
    <citation type="submission" date="2022-03" db="EMBL/GenBank/DDBJ databases">
        <title>Sinomonas sp. isolated from a soil.</title>
        <authorList>
            <person name="Han J."/>
            <person name="Kim D.-U."/>
        </authorList>
    </citation>
    <scope>NUCLEOTIDE SEQUENCE [LARGE SCALE GENOMIC DNA]</scope>
    <source>
        <strain evidence="2 3">5-5</strain>
    </source>
</reference>
<evidence type="ECO:0000313" key="2">
    <source>
        <dbReference type="EMBL" id="MCH6469199.1"/>
    </source>
</evidence>
<organism evidence="2 3">
    <name type="scientific">Sinomonas terrae</name>
    <dbReference type="NCBI Taxonomy" id="2908838"/>
    <lineage>
        <taxon>Bacteria</taxon>
        <taxon>Bacillati</taxon>
        <taxon>Actinomycetota</taxon>
        <taxon>Actinomycetes</taxon>
        <taxon>Micrococcales</taxon>
        <taxon>Micrococcaceae</taxon>
        <taxon>Sinomonas</taxon>
    </lineage>
</organism>
<feature type="region of interest" description="Disordered" evidence="1">
    <location>
        <begin position="81"/>
        <end position="108"/>
    </location>
</feature>
<gene>
    <name evidence="2" type="ORF">L0M17_04200</name>
</gene>
<name>A0ABS9TXQ5_9MICC</name>
<feature type="compositionally biased region" description="Low complexity" evidence="1">
    <location>
        <begin position="197"/>
        <end position="212"/>
    </location>
</feature>
<feature type="region of interest" description="Disordered" evidence="1">
    <location>
        <begin position="155"/>
        <end position="212"/>
    </location>
</feature>